<accession>A0ABP9B6C6</accession>
<proteinExistence type="predicted"/>
<evidence type="ECO:0000313" key="1">
    <source>
        <dbReference type="EMBL" id="GAA4789846.1"/>
    </source>
</evidence>
<evidence type="ECO:0008006" key="3">
    <source>
        <dbReference type="Google" id="ProtNLM"/>
    </source>
</evidence>
<organism evidence="1 2">
    <name type="scientific">Actinomycetospora chlora</name>
    <dbReference type="NCBI Taxonomy" id="663608"/>
    <lineage>
        <taxon>Bacteria</taxon>
        <taxon>Bacillati</taxon>
        <taxon>Actinomycetota</taxon>
        <taxon>Actinomycetes</taxon>
        <taxon>Pseudonocardiales</taxon>
        <taxon>Pseudonocardiaceae</taxon>
        <taxon>Actinomycetospora</taxon>
    </lineage>
</organism>
<protein>
    <recommendedName>
        <fullName evidence="3">ATP-grasp enzyme</fullName>
    </recommendedName>
</protein>
<sequence length="445" mass="48779">MPGDRLRRVVRHAPRTLGALALLTVPLPVTLAVTAAALVRSRLAPPRRATAETPRTVLVSGGKMTKALALARAFHAAGHRVVMVESARYRFTGHRFSRAVDAFHVVPAPGAPGYVEALRDVVVAEGVDVFVPVCSPAASWYDALAKPVLSEFCEVLHPDPQVLRTLDDKDRFAAAAQDLGLPVPDTHRVTDPAEVEAFDFDREPGPWILKSVPYDPVARLDLTTLPRPTAAQTAALVRDKPMSADAPWILQEFTPGTEYCTHATVRDGRVQVWACCESSAFQLNYAMVDKPEIAAWVHRFVGALGVTGQVSFDFIETDDGRLVALECNPRTHSAITMFHRDAQALARAYLTDVDGPPLTPSPDSRPTYWLYHELWRMLSRPATIPERLAVLRAGTDAVFDRDDPLPFLLLHHLQIPSLLVGNLVAGRPWLRVDVNIGKLVEPAGD</sequence>
<keyword evidence="2" id="KW-1185">Reference proteome</keyword>
<evidence type="ECO:0000313" key="2">
    <source>
        <dbReference type="Proteomes" id="UP001500928"/>
    </source>
</evidence>
<name>A0ABP9B6C6_9PSEU</name>
<reference evidence="2" key="1">
    <citation type="journal article" date="2019" name="Int. J. Syst. Evol. Microbiol.">
        <title>The Global Catalogue of Microorganisms (GCM) 10K type strain sequencing project: providing services to taxonomists for standard genome sequencing and annotation.</title>
        <authorList>
            <consortium name="The Broad Institute Genomics Platform"/>
            <consortium name="The Broad Institute Genome Sequencing Center for Infectious Disease"/>
            <person name="Wu L."/>
            <person name="Ma J."/>
        </authorList>
    </citation>
    <scope>NUCLEOTIDE SEQUENCE [LARGE SCALE GENOMIC DNA]</scope>
    <source>
        <strain evidence="2">JCM 17979</strain>
    </source>
</reference>
<dbReference type="RefSeq" id="WP_345414910.1">
    <property type="nucleotide sequence ID" value="NZ_BAABHO010000018.1"/>
</dbReference>
<dbReference type="NCBIfam" id="NF005315">
    <property type="entry name" value="PRK06849.1"/>
    <property type="match status" value="1"/>
</dbReference>
<dbReference type="SUPFAM" id="SSF56059">
    <property type="entry name" value="Glutathione synthetase ATP-binding domain-like"/>
    <property type="match status" value="1"/>
</dbReference>
<dbReference type="EMBL" id="BAABHO010000018">
    <property type="protein sequence ID" value="GAA4789846.1"/>
    <property type="molecule type" value="Genomic_DNA"/>
</dbReference>
<dbReference type="Gene3D" id="3.30.470.20">
    <property type="entry name" value="ATP-grasp fold, B domain"/>
    <property type="match status" value="1"/>
</dbReference>
<dbReference type="Proteomes" id="UP001500928">
    <property type="component" value="Unassembled WGS sequence"/>
</dbReference>
<gene>
    <name evidence="1" type="ORF">GCM10023200_25760</name>
</gene>
<comment type="caution">
    <text evidence="1">The sequence shown here is derived from an EMBL/GenBank/DDBJ whole genome shotgun (WGS) entry which is preliminary data.</text>
</comment>
<dbReference type="Gene3D" id="3.40.50.20">
    <property type="match status" value="1"/>
</dbReference>